<dbReference type="GeneID" id="25792747"/>
<evidence type="ECO:0000313" key="3">
    <source>
        <dbReference type="Proteomes" id="UP000007115"/>
    </source>
</evidence>
<dbReference type="Proteomes" id="UP000007115">
    <property type="component" value="Unassembled WGS sequence"/>
</dbReference>
<name>G9MR88_HYPVG</name>
<feature type="signal peptide" evidence="1">
    <location>
        <begin position="1"/>
        <end position="16"/>
    </location>
</feature>
<keyword evidence="3" id="KW-1185">Reference proteome</keyword>
<dbReference type="OMA" id="WNSQTCE"/>
<reference evidence="2 3" key="1">
    <citation type="journal article" date="2011" name="Genome Biol.">
        <title>Comparative genome sequence analysis underscores mycoparasitism as the ancestral life style of Trichoderma.</title>
        <authorList>
            <person name="Kubicek C.P."/>
            <person name="Herrera-Estrella A."/>
            <person name="Seidl-Seiboth V."/>
            <person name="Martinez D.A."/>
            <person name="Druzhinina I.S."/>
            <person name="Thon M."/>
            <person name="Zeilinger S."/>
            <person name="Casas-Flores S."/>
            <person name="Horwitz B.A."/>
            <person name="Mukherjee P.K."/>
            <person name="Mukherjee M."/>
            <person name="Kredics L."/>
            <person name="Alcaraz L.D."/>
            <person name="Aerts A."/>
            <person name="Antal Z."/>
            <person name="Atanasova L."/>
            <person name="Cervantes-Badillo M.G."/>
            <person name="Challacombe J."/>
            <person name="Chertkov O."/>
            <person name="McCluskey K."/>
            <person name="Coulpier F."/>
            <person name="Deshpande N."/>
            <person name="von Doehren H."/>
            <person name="Ebbole D.J."/>
            <person name="Esquivel-Naranjo E.U."/>
            <person name="Fekete E."/>
            <person name="Flipphi M."/>
            <person name="Glaser F."/>
            <person name="Gomez-Rodriguez E.Y."/>
            <person name="Gruber S."/>
            <person name="Han C."/>
            <person name="Henrissat B."/>
            <person name="Hermosa R."/>
            <person name="Hernandez-Onate M."/>
            <person name="Karaffa L."/>
            <person name="Kosti I."/>
            <person name="Le Crom S."/>
            <person name="Lindquist E."/>
            <person name="Lucas S."/>
            <person name="Luebeck M."/>
            <person name="Luebeck P.S."/>
            <person name="Margeot A."/>
            <person name="Metz B."/>
            <person name="Misra M."/>
            <person name="Nevalainen H."/>
            <person name="Omann M."/>
            <person name="Packer N."/>
            <person name="Perrone G."/>
            <person name="Uresti-Rivera E.E."/>
            <person name="Salamov A."/>
            <person name="Schmoll M."/>
            <person name="Seiboth B."/>
            <person name="Shapiro H."/>
            <person name="Sukno S."/>
            <person name="Tamayo-Ramos J.A."/>
            <person name="Tisch D."/>
            <person name="Wiest A."/>
            <person name="Wilkinson H.H."/>
            <person name="Zhang M."/>
            <person name="Coutinho P.M."/>
            <person name="Kenerley C.M."/>
            <person name="Monte E."/>
            <person name="Baker S.E."/>
            <person name="Grigoriev I.V."/>
        </authorList>
    </citation>
    <scope>NUCLEOTIDE SEQUENCE [LARGE SCALE GENOMIC DNA]</scope>
    <source>
        <strain evidence="3">Gv29-8 / FGSC 10586</strain>
    </source>
</reference>
<evidence type="ECO:0000313" key="2">
    <source>
        <dbReference type="EMBL" id="EHK23202.1"/>
    </source>
</evidence>
<dbReference type="HOGENOM" id="CLU_1875718_0_0_1"/>
<dbReference type="eggNOG" id="ENOG502T3E9">
    <property type="taxonomic scope" value="Eukaryota"/>
</dbReference>
<dbReference type="InParanoid" id="G9MR88"/>
<sequence length="117" mass="12982">MRSAAWALSLLFPVWAVATEKYILWNSQTCEEQIEDGISFSRYTTYNNAIDCFDFADNVVAGSVSQSKDTLCQVFSGVGCSGEEVQLVCTANNLFDPRLCCTDTPQGIKSARCWDQE</sequence>
<dbReference type="OrthoDB" id="4874489at2759"/>
<dbReference type="EMBL" id="ABDF02000006">
    <property type="protein sequence ID" value="EHK23202.1"/>
    <property type="molecule type" value="Genomic_DNA"/>
</dbReference>
<comment type="caution">
    <text evidence="2">The sequence shown here is derived from an EMBL/GenBank/DDBJ whole genome shotgun (WGS) entry which is preliminary data.</text>
</comment>
<gene>
    <name evidence="2" type="ORF">TRIVIDRAFT_29260</name>
</gene>
<accession>G9MR88</accession>
<dbReference type="AlphaFoldDB" id="G9MR88"/>
<evidence type="ECO:0008006" key="4">
    <source>
        <dbReference type="Google" id="ProtNLM"/>
    </source>
</evidence>
<organism evidence="2 3">
    <name type="scientific">Hypocrea virens (strain Gv29-8 / FGSC 10586)</name>
    <name type="common">Gliocladium virens</name>
    <name type="synonym">Trichoderma virens</name>
    <dbReference type="NCBI Taxonomy" id="413071"/>
    <lineage>
        <taxon>Eukaryota</taxon>
        <taxon>Fungi</taxon>
        <taxon>Dikarya</taxon>
        <taxon>Ascomycota</taxon>
        <taxon>Pezizomycotina</taxon>
        <taxon>Sordariomycetes</taxon>
        <taxon>Hypocreomycetidae</taxon>
        <taxon>Hypocreales</taxon>
        <taxon>Hypocreaceae</taxon>
        <taxon>Trichoderma</taxon>
    </lineage>
</organism>
<proteinExistence type="predicted"/>
<keyword evidence="1" id="KW-0732">Signal</keyword>
<feature type="chain" id="PRO_5003523611" description="Hydrophobin" evidence="1">
    <location>
        <begin position="17"/>
        <end position="117"/>
    </location>
</feature>
<evidence type="ECO:0000256" key="1">
    <source>
        <dbReference type="SAM" id="SignalP"/>
    </source>
</evidence>
<dbReference type="RefSeq" id="XP_013957395.1">
    <property type="nucleotide sequence ID" value="XM_014101920.1"/>
</dbReference>
<protein>
    <recommendedName>
        <fullName evidence="4">Hydrophobin</fullName>
    </recommendedName>
</protein>
<dbReference type="VEuPathDB" id="FungiDB:TRIVIDRAFT_29260"/>